<dbReference type="GO" id="GO:0071555">
    <property type="term" value="P:cell wall organization"/>
    <property type="evidence" value="ECO:0007669"/>
    <property type="project" value="UniProtKB-UniRule"/>
</dbReference>
<dbReference type="PANTHER" id="PTHR36699">
    <property type="entry name" value="LD-TRANSPEPTIDASE"/>
    <property type="match status" value="1"/>
</dbReference>
<keyword evidence="10" id="KW-1185">Reference proteome</keyword>
<evidence type="ECO:0000256" key="6">
    <source>
        <dbReference type="ARBA" id="ARBA00023316"/>
    </source>
</evidence>
<dbReference type="Pfam" id="PF03734">
    <property type="entry name" value="YkuD"/>
    <property type="match status" value="1"/>
</dbReference>
<dbReference type="PROSITE" id="PS52029">
    <property type="entry name" value="LD_TPASE"/>
    <property type="match status" value="1"/>
</dbReference>
<dbReference type="CDD" id="cd16913">
    <property type="entry name" value="YkuD_like"/>
    <property type="match status" value="1"/>
</dbReference>
<feature type="domain" description="L,D-TPase catalytic" evidence="8">
    <location>
        <begin position="29"/>
        <end position="159"/>
    </location>
</feature>
<keyword evidence="6 7" id="KW-0961">Cell wall biogenesis/degradation</keyword>
<evidence type="ECO:0000313" key="9">
    <source>
        <dbReference type="EMBL" id="ARU02819.1"/>
    </source>
</evidence>
<dbReference type="RefSeq" id="WP_087211451.1">
    <property type="nucleotide sequence ID" value="NZ_CP021431.1"/>
</dbReference>
<evidence type="ECO:0000256" key="5">
    <source>
        <dbReference type="ARBA" id="ARBA00022984"/>
    </source>
</evidence>
<keyword evidence="3" id="KW-0808">Transferase</keyword>
<dbReference type="OrthoDB" id="9809748at2"/>
<comment type="pathway">
    <text evidence="1 7">Cell wall biogenesis; peptidoglycan biosynthesis.</text>
</comment>
<dbReference type="AlphaFoldDB" id="A0A1Y0EHC7"/>
<evidence type="ECO:0000256" key="7">
    <source>
        <dbReference type="PROSITE-ProRule" id="PRU01373"/>
    </source>
</evidence>
<sequence>MMIGAAAGVAGCSAVTEPDIPTYFGPDVTRIQVFKEQRKMQLLHHNSLLRQYDVALGFNPREHKQQEGDGRTPEGAYLINRQNPNSRFHLSIGISYPNADDVARARAMGVHPGGDIFIHGTPSPWVGIPDWTWGCIAVSNTEMDEVYSMVRLGTKIFIYA</sequence>
<dbReference type="GO" id="GO:0008360">
    <property type="term" value="P:regulation of cell shape"/>
    <property type="evidence" value="ECO:0007669"/>
    <property type="project" value="UniProtKB-UniRule"/>
</dbReference>
<dbReference type="InterPro" id="IPR005490">
    <property type="entry name" value="LD_TPept_cat_dom"/>
</dbReference>
<dbReference type="UniPathway" id="UPA00219"/>
<reference evidence="9 10" key="1">
    <citation type="submission" date="2017-05" db="EMBL/GenBank/DDBJ databases">
        <title>Genome Sequence of Loktanella vestfoldensis Strain SMR4r Isolated from a Culture of the Diatom Skeletonema marinoi.</title>
        <authorList>
            <person name="Topel M."/>
            <person name="Pinder M.I.M."/>
            <person name="Johansson O.N."/>
            <person name="Kourtchenko O."/>
            <person name="Godhe A."/>
            <person name="Clarke A.K."/>
        </authorList>
    </citation>
    <scope>NUCLEOTIDE SEQUENCE [LARGE SCALE GENOMIC DNA]</scope>
    <source>
        <strain evidence="9 10">SMR4r</strain>
    </source>
</reference>
<accession>A0A1Y0EHC7</accession>
<evidence type="ECO:0000313" key="10">
    <source>
        <dbReference type="Proteomes" id="UP000195273"/>
    </source>
</evidence>
<feature type="active site" description="Proton donor/acceptor" evidence="7">
    <location>
        <position position="119"/>
    </location>
</feature>
<organism evidence="9 10">
    <name type="scientific">Yoonia vestfoldensis</name>
    <dbReference type="NCBI Taxonomy" id="245188"/>
    <lineage>
        <taxon>Bacteria</taxon>
        <taxon>Pseudomonadati</taxon>
        <taxon>Pseudomonadota</taxon>
        <taxon>Alphaproteobacteria</taxon>
        <taxon>Rhodobacterales</taxon>
        <taxon>Paracoccaceae</taxon>
        <taxon>Yoonia</taxon>
    </lineage>
</organism>
<name>A0A1Y0EHC7_9RHOB</name>
<feature type="active site" description="Nucleophile" evidence="7">
    <location>
        <position position="135"/>
    </location>
</feature>
<keyword evidence="5 7" id="KW-0573">Peptidoglycan synthesis</keyword>
<keyword evidence="4 7" id="KW-0133">Cell shape</keyword>
<evidence type="ECO:0000256" key="1">
    <source>
        <dbReference type="ARBA" id="ARBA00004752"/>
    </source>
</evidence>
<dbReference type="SUPFAM" id="SSF141523">
    <property type="entry name" value="L,D-transpeptidase catalytic domain-like"/>
    <property type="match status" value="1"/>
</dbReference>
<dbReference type="EMBL" id="CP021431">
    <property type="protein sequence ID" value="ARU02819.1"/>
    <property type="molecule type" value="Genomic_DNA"/>
</dbReference>
<dbReference type="Proteomes" id="UP000195273">
    <property type="component" value="Chromosome"/>
</dbReference>
<comment type="similarity">
    <text evidence="2">Belongs to the YkuD family.</text>
</comment>
<dbReference type="STRING" id="1122181.GCA_000382265_01005"/>
<dbReference type="GO" id="GO:0004180">
    <property type="term" value="F:carboxypeptidase activity"/>
    <property type="evidence" value="ECO:0007669"/>
    <property type="project" value="UniProtKB-ARBA"/>
</dbReference>
<evidence type="ECO:0000256" key="4">
    <source>
        <dbReference type="ARBA" id="ARBA00022960"/>
    </source>
</evidence>
<dbReference type="PANTHER" id="PTHR36699:SF1">
    <property type="entry name" value="L,D-TRANSPEPTIDASE YAFK-RELATED"/>
    <property type="match status" value="1"/>
</dbReference>
<dbReference type="GO" id="GO:0009252">
    <property type="term" value="P:peptidoglycan biosynthetic process"/>
    <property type="evidence" value="ECO:0007669"/>
    <property type="project" value="UniProtKB-UniPathway"/>
</dbReference>
<evidence type="ECO:0000259" key="8">
    <source>
        <dbReference type="PROSITE" id="PS52029"/>
    </source>
</evidence>
<evidence type="ECO:0000256" key="2">
    <source>
        <dbReference type="ARBA" id="ARBA00005992"/>
    </source>
</evidence>
<protein>
    <submittedName>
        <fullName evidence="9">L,D-transpeptidase catalytic domain</fullName>
    </submittedName>
</protein>
<dbReference type="Gene3D" id="2.40.440.10">
    <property type="entry name" value="L,D-transpeptidase catalytic domain-like"/>
    <property type="match status" value="1"/>
</dbReference>
<proteinExistence type="inferred from homology"/>
<dbReference type="KEGG" id="lvs:LOKVESSMR4R_03550"/>
<dbReference type="InterPro" id="IPR038063">
    <property type="entry name" value="Transpep_catalytic_dom"/>
</dbReference>
<evidence type="ECO:0000256" key="3">
    <source>
        <dbReference type="ARBA" id="ARBA00022679"/>
    </source>
</evidence>
<dbReference type="GO" id="GO:0016740">
    <property type="term" value="F:transferase activity"/>
    <property type="evidence" value="ECO:0007669"/>
    <property type="project" value="UniProtKB-KW"/>
</dbReference>
<gene>
    <name evidence="9" type="ORF">LOKVESSMR4R_03550</name>
</gene>